<reference evidence="3 4" key="1">
    <citation type="submission" date="2020-03" db="EMBL/GenBank/DDBJ databases">
        <title>Genomic Encyclopedia of Type Strains, Phase III (KMG-III): the genomes of soil and plant-associated and newly described type strains.</title>
        <authorList>
            <person name="Whitman W."/>
        </authorList>
    </citation>
    <scope>NUCLEOTIDE SEQUENCE [LARGE SCALE GENOMIC DNA]</scope>
    <source>
        <strain evidence="3 4">CECT 4207</strain>
    </source>
</reference>
<evidence type="ECO:0000259" key="2">
    <source>
        <dbReference type="Pfam" id="PF13338"/>
    </source>
</evidence>
<sequence>MKPQKLDDLITRNWPNTLVASTVDLEIRGISDRVLTSGVRSGKLVRLRRGIYVRSWEWRRQSPWDQDLVRIQAHQMGTLTASVYSHASAARLHACSPWSVDSLVHLTTPFSPAQASSGGDVVAHGSPLDPVEVTEVTAPWRNPLRVTSLERTVVDCARLLDFERALVIADQAARKGADFTVMRNYVDSGRIIRGSRRVTRVLDAADPLAESVGETRTRVLLNKLGITDAVSQLEVDTPVGRCRGDFGWPGSSVILEFDGRAKYFDYAPTEEVIYQERRREKALKAMGWEVVRIEWEDLGRPWEVERQLRAALNREKRRRPAVALRDSNETAGQRRLMSAAPRACP</sequence>
<keyword evidence="3" id="KW-0255">Endonuclease</keyword>
<proteinExistence type="predicted"/>
<dbReference type="Proteomes" id="UP000802392">
    <property type="component" value="Unassembled WGS sequence"/>
</dbReference>
<dbReference type="RefSeq" id="WP_167263604.1">
    <property type="nucleotide sequence ID" value="NZ_BAAAVO010000002.1"/>
</dbReference>
<keyword evidence="4" id="KW-1185">Reference proteome</keyword>
<dbReference type="Gene3D" id="3.40.960.10">
    <property type="entry name" value="VSR Endonuclease"/>
    <property type="match status" value="1"/>
</dbReference>
<dbReference type="GO" id="GO:0004519">
    <property type="term" value="F:endonuclease activity"/>
    <property type="evidence" value="ECO:0007669"/>
    <property type="project" value="UniProtKB-KW"/>
</dbReference>
<evidence type="ECO:0000313" key="3">
    <source>
        <dbReference type="EMBL" id="NIJ00228.1"/>
    </source>
</evidence>
<gene>
    <name evidence="3" type="ORF">FHR86_000526</name>
</gene>
<feature type="domain" description="AbiEi antitoxin N-terminal" evidence="2">
    <location>
        <begin position="20"/>
        <end position="53"/>
    </location>
</feature>
<protein>
    <submittedName>
        <fullName evidence="3">Very-short-patch-repair endonuclease/predicted transcriptional regulator of viral defense system</fullName>
    </submittedName>
</protein>
<dbReference type="InterPro" id="IPR025159">
    <property type="entry name" value="AbiEi_N"/>
</dbReference>
<evidence type="ECO:0000256" key="1">
    <source>
        <dbReference type="SAM" id="MobiDB-lite"/>
    </source>
</evidence>
<keyword evidence="3" id="KW-0540">Nuclease</keyword>
<dbReference type="EMBL" id="JAAOZD010000001">
    <property type="protein sequence ID" value="NIJ00228.1"/>
    <property type="molecule type" value="Genomic_DNA"/>
</dbReference>
<accession>A0ABX0TFG2</accession>
<organism evidence="3 4">
    <name type="scientific">Paenarthrobacter ilicis</name>
    <dbReference type="NCBI Taxonomy" id="43665"/>
    <lineage>
        <taxon>Bacteria</taxon>
        <taxon>Bacillati</taxon>
        <taxon>Actinomycetota</taxon>
        <taxon>Actinomycetes</taxon>
        <taxon>Micrococcales</taxon>
        <taxon>Micrococcaceae</taxon>
        <taxon>Paenarthrobacter</taxon>
    </lineage>
</organism>
<keyword evidence="3" id="KW-0378">Hydrolase</keyword>
<comment type="caution">
    <text evidence="3">The sequence shown here is derived from an EMBL/GenBank/DDBJ whole genome shotgun (WGS) entry which is preliminary data.</text>
</comment>
<dbReference type="Pfam" id="PF13338">
    <property type="entry name" value="AbiEi_4"/>
    <property type="match status" value="1"/>
</dbReference>
<feature type="region of interest" description="Disordered" evidence="1">
    <location>
        <begin position="319"/>
        <end position="345"/>
    </location>
</feature>
<evidence type="ECO:0000313" key="4">
    <source>
        <dbReference type="Proteomes" id="UP000802392"/>
    </source>
</evidence>
<name>A0ABX0TFG2_9MICC</name>